<dbReference type="AlphaFoldDB" id="A0A840E5Z1"/>
<dbReference type="Pfam" id="PF14258">
    <property type="entry name" value="DUF4350"/>
    <property type="match status" value="1"/>
</dbReference>
<evidence type="ECO:0000259" key="2">
    <source>
        <dbReference type="Pfam" id="PF14258"/>
    </source>
</evidence>
<sequence>MLLGLALLTLFGCPSVDWSESYRYDQQSPFDLYTLYELLAARPEGMTVLRDSLDLERLDTATASNYVFIGHWPFYRERAVTGLLDYVERGNTVFLAATEIPEDLAYHLFGDACYYEEFEDYAGYGNERFPLVMVDSVTTYRYPAGDSFHLVNIRFWKPTPTALHVVSDRLLCNETLDNQVLGVLHTSGINFVRFGWGRGNFYFHSNPVFFTNWFLVDSTAYRYPEAMLSVIAEGPIYWDEYHRRYRRDPNSVGGQGATPRNYTGGRNLLNGNRTLLYVLERRELAFAWYTLLAGAILFVVFRGKRRQRIIPIIPPRENGSRRFIDTIGRLLYQKGNHAALARRELAFLRLHLNHRFGVKWAEGDPPPADLASRCGLPPEVVERALLQIRVVSSGKALHDGDLLRFYRAIEPLYG</sequence>
<keyword evidence="1" id="KW-1133">Transmembrane helix</keyword>
<proteinExistence type="predicted"/>
<keyword evidence="1" id="KW-0812">Transmembrane</keyword>
<gene>
    <name evidence="3" type="ORF">GGR28_001652</name>
</gene>
<feature type="transmembrane region" description="Helical" evidence="1">
    <location>
        <begin position="284"/>
        <end position="301"/>
    </location>
</feature>
<keyword evidence="1" id="KW-0472">Membrane</keyword>
<dbReference type="RefSeq" id="WP_183495277.1">
    <property type="nucleotide sequence ID" value="NZ_JACIFF010000003.1"/>
</dbReference>
<evidence type="ECO:0000256" key="1">
    <source>
        <dbReference type="SAM" id="Phobius"/>
    </source>
</evidence>
<comment type="caution">
    <text evidence="3">The sequence shown here is derived from an EMBL/GenBank/DDBJ whole genome shotgun (WGS) entry which is preliminary data.</text>
</comment>
<dbReference type="InterPro" id="IPR025646">
    <property type="entry name" value="DUF4350"/>
</dbReference>
<accession>A0A840E5Z1</accession>
<evidence type="ECO:0000313" key="4">
    <source>
        <dbReference type="Proteomes" id="UP000576209"/>
    </source>
</evidence>
<organism evidence="3 4">
    <name type="scientific">Neolewinella aquimaris</name>
    <dbReference type="NCBI Taxonomy" id="1835722"/>
    <lineage>
        <taxon>Bacteria</taxon>
        <taxon>Pseudomonadati</taxon>
        <taxon>Bacteroidota</taxon>
        <taxon>Saprospiria</taxon>
        <taxon>Saprospirales</taxon>
        <taxon>Lewinellaceae</taxon>
        <taxon>Neolewinella</taxon>
    </lineage>
</organism>
<reference evidence="3 4" key="1">
    <citation type="submission" date="2020-08" db="EMBL/GenBank/DDBJ databases">
        <title>Genomic Encyclopedia of Type Strains, Phase IV (KMG-IV): sequencing the most valuable type-strain genomes for metagenomic binning, comparative biology and taxonomic classification.</title>
        <authorList>
            <person name="Goeker M."/>
        </authorList>
    </citation>
    <scope>NUCLEOTIDE SEQUENCE [LARGE SCALE GENOMIC DNA]</scope>
    <source>
        <strain evidence="3 4">DSM 105137</strain>
    </source>
</reference>
<protein>
    <recommendedName>
        <fullName evidence="2">DUF4350 domain-containing protein</fullName>
    </recommendedName>
</protein>
<keyword evidence="4" id="KW-1185">Reference proteome</keyword>
<dbReference type="EMBL" id="JACIFF010000003">
    <property type="protein sequence ID" value="MBB4079035.1"/>
    <property type="molecule type" value="Genomic_DNA"/>
</dbReference>
<dbReference type="Proteomes" id="UP000576209">
    <property type="component" value="Unassembled WGS sequence"/>
</dbReference>
<feature type="domain" description="DUF4350" evidence="2">
    <location>
        <begin position="27"/>
        <end position="216"/>
    </location>
</feature>
<name>A0A840E5Z1_9BACT</name>
<evidence type="ECO:0000313" key="3">
    <source>
        <dbReference type="EMBL" id="MBB4079035.1"/>
    </source>
</evidence>